<keyword evidence="4 6" id="KW-1015">Disulfide bond</keyword>
<keyword evidence="2 6" id="KW-0964">Secreted</keyword>
<keyword evidence="3 6" id="KW-0732">Signal</keyword>
<proteinExistence type="evidence at transcript level"/>
<reference evidence="8" key="2">
    <citation type="journal article" date="2015" name="J. Proteomics">
        <title>Sexual differences in the sialomes of the zebra tick, Rhipicephalus pulchellus.</title>
        <authorList>
            <person name="Tan A.W."/>
            <person name="Francischetti I.M."/>
            <person name="Slovak M."/>
            <person name="Kini R.M."/>
            <person name="Ribeiro J.M."/>
        </authorList>
    </citation>
    <scope>NUCLEOTIDE SEQUENCE</scope>
    <source>
        <tissue evidence="8">Salivary gland</tissue>
    </source>
</reference>
<feature type="chain" id="PRO_5003981811" description="Evasin" evidence="7">
    <location>
        <begin position="24"/>
        <end position="115"/>
    </location>
</feature>
<protein>
    <recommendedName>
        <fullName evidence="6">Evasin</fullName>
    </recommendedName>
</protein>
<organism evidence="8">
    <name type="scientific">Rhipicephalus pulchellus</name>
    <name type="common">Yellow backed tick</name>
    <name type="synonym">Dermacentor pulchellus</name>
    <dbReference type="NCBI Taxonomy" id="72859"/>
    <lineage>
        <taxon>Eukaryota</taxon>
        <taxon>Metazoa</taxon>
        <taxon>Ecdysozoa</taxon>
        <taxon>Arthropoda</taxon>
        <taxon>Chelicerata</taxon>
        <taxon>Arachnida</taxon>
        <taxon>Acari</taxon>
        <taxon>Parasitiformes</taxon>
        <taxon>Ixodida</taxon>
        <taxon>Ixodoidea</taxon>
        <taxon>Ixodidae</taxon>
        <taxon>Rhipicephalinae</taxon>
        <taxon>Rhipicephalus</taxon>
        <taxon>Rhipicephalus</taxon>
    </lineage>
</organism>
<sequence length="115" mass="12288">MVQIFSWATLFIFLVSACHHGHGQHPAGQRGSTECQHLQLETAAGKKNVGCKLACETKGSVEAVINVGLGSEECLTVSISGYHRMAAGVNYTCKLGLCQKGTECHPSNLLIGCWK</sequence>
<dbReference type="Pfam" id="PF19429">
    <property type="entry name" value="EVA_Class_A"/>
    <property type="match status" value="1"/>
</dbReference>
<evidence type="ECO:0000256" key="7">
    <source>
        <dbReference type="SAM" id="SignalP"/>
    </source>
</evidence>
<dbReference type="GO" id="GO:0019957">
    <property type="term" value="F:C-C chemokine binding"/>
    <property type="evidence" value="ECO:0007669"/>
    <property type="project" value="InterPro"/>
</dbReference>
<dbReference type="EMBL" id="GACK01004217">
    <property type="protein sequence ID" value="JAA60817.1"/>
    <property type="molecule type" value="mRNA"/>
</dbReference>
<dbReference type="GO" id="GO:0005576">
    <property type="term" value="C:extracellular region"/>
    <property type="evidence" value="ECO:0007669"/>
    <property type="project" value="UniProtKB-SubCell"/>
</dbReference>
<evidence type="ECO:0000256" key="6">
    <source>
        <dbReference type="RuleBase" id="RU369006"/>
    </source>
</evidence>
<evidence type="ECO:0000256" key="3">
    <source>
        <dbReference type="ARBA" id="ARBA00022729"/>
    </source>
</evidence>
<feature type="signal peptide" evidence="7">
    <location>
        <begin position="1"/>
        <end position="23"/>
    </location>
</feature>
<evidence type="ECO:0000256" key="2">
    <source>
        <dbReference type="ARBA" id="ARBA00022525"/>
    </source>
</evidence>
<comment type="subcellular location">
    <subcellularLocation>
        <location evidence="1 6">Secreted</location>
    </subcellularLocation>
</comment>
<dbReference type="Gene3D" id="2.30.130.100">
    <property type="match status" value="1"/>
</dbReference>
<accession>L7MAB0</accession>
<name>L7MAB0_RHIPC</name>
<reference evidence="8" key="1">
    <citation type="submission" date="2012-11" db="EMBL/GenBank/DDBJ databases">
        <authorList>
            <person name="Lucero-Rivera Y.E."/>
            <person name="Tovar-Ramirez D."/>
        </authorList>
    </citation>
    <scope>NUCLEOTIDE SEQUENCE</scope>
    <source>
        <tissue evidence="8">Salivary gland</tissue>
    </source>
</reference>
<keyword evidence="5 6" id="KW-0325">Glycoprotein</keyword>
<comment type="function">
    <text evidence="6">Salivary chemokine-binding protein which binds to host chemokines.</text>
</comment>
<evidence type="ECO:0000256" key="5">
    <source>
        <dbReference type="ARBA" id="ARBA00023180"/>
    </source>
</evidence>
<evidence type="ECO:0000313" key="8">
    <source>
        <dbReference type="EMBL" id="JAA60817.1"/>
    </source>
</evidence>
<evidence type="ECO:0000256" key="1">
    <source>
        <dbReference type="ARBA" id="ARBA00004613"/>
    </source>
</evidence>
<dbReference type="AlphaFoldDB" id="L7MAB0"/>
<dbReference type="InterPro" id="IPR045797">
    <property type="entry name" value="EVA_Class_A"/>
</dbReference>
<evidence type="ECO:0000256" key="4">
    <source>
        <dbReference type="ARBA" id="ARBA00023157"/>
    </source>
</evidence>